<dbReference type="Gene3D" id="1.10.30.10">
    <property type="entry name" value="High mobility group box domain"/>
    <property type="match status" value="1"/>
</dbReference>
<feature type="region of interest" description="Disordered" evidence="5">
    <location>
        <begin position="1"/>
        <end position="31"/>
    </location>
</feature>
<feature type="region of interest" description="Disordered" evidence="5">
    <location>
        <begin position="72"/>
        <end position="153"/>
    </location>
</feature>
<dbReference type="SUPFAM" id="SSF47095">
    <property type="entry name" value="HMG-box"/>
    <property type="match status" value="1"/>
</dbReference>
<comment type="subcellular location">
    <subcellularLocation>
        <location evidence="1">Nucleus</location>
    </subcellularLocation>
</comment>
<organism evidence="7 8">
    <name type="scientific">Orchesella dallaii</name>
    <dbReference type="NCBI Taxonomy" id="48710"/>
    <lineage>
        <taxon>Eukaryota</taxon>
        <taxon>Metazoa</taxon>
        <taxon>Ecdysozoa</taxon>
        <taxon>Arthropoda</taxon>
        <taxon>Hexapoda</taxon>
        <taxon>Collembola</taxon>
        <taxon>Entomobryomorpha</taxon>
        <taxon>Entomobryoidea</taxon>
        <taxon>Orchesellidae</taxon>
        <taxon>Orchesellinae</taxon>
        <taxon>Orchesella</taxon>
    </lineage>
</organism>
<dbReference type="PROSITE" id="PS50118">
    <property type="entry name" value="HMG_BOX_2"/>
    <property type="match status" value="1"/>
</dbReference>
<dbReference type="EMBL" id="CAXLJM020000108">
    <property type="protein sequence ID" value="CAL8135383.1"/>
    <property type="molecule type" value="Genomic_DNA"/>
</dbReference>
<sequence length="513" mass="55523">MSDQTFHTPNFGDEEFDLPPILPPSNDHSHMQGNMTYSMGMHGVPDQQGQQQHYTSMYLPEHMTTPMTIHSPVTYGGSPPTYTTLSSPHAPSQSPVGGNPHMMHHPQTGARPQQMQPMIPPGSAPPGRSPTNTGSPANAETGSEDSDDSVPVSQMQPGVVVKRPSPEPVNVQVATVSVAAVKKPKPQKKKKKRDPNEPQKPVSAYALFFRDTQAAIKGQNPNASFGEVSKIVASMWDALDVEHKNVYKKKTEAAKKEYLKALAAYRASLVSKGAPTDSADGSGMYPPPNFNANMSSAPHYQSHSQQPQGQSYYAGGQTGQGAGKKSQQQTQQSPQQNQAPPPQQNSGPPQSGQGMPPPQTQAQPQHSPVQQPPQQQPSHQQSHQQMMQQMPGSHHIESNQYGGMRQNPGYMNTMGDGSHSHGMGMQGGMHHMGGHGQMGPSGPVMSHMNSDAHDHSQRQMCVRNGCNNMAITSPEWENEYCSSDCVVTHCRDVFTNWVSTNQTGNPNYGNGVK</sequence>
<feature type="compositionally biased region" description="Polar residues" evidence="5">
    <location>
        <begin position="80"/>
        <end position="96"/>
    </location>
</feature>
<reference evidence="7 8" key="1">
    <citation type="submission" date="2024-08" db="EMBL/GenBank/DDBJ databases">
        <authorList>
            <person name="Cucini C."/>
            <person name="Frati F."/>
        </authorList>
    </citation>
    <scope>NUCLEOTIDE SEQUENCE [LARGE SCALE GENOMIC DNA]</scope>
</reference>
<evidence type="ECO:0000256" key="5">
    <source>
        <dbReference type="SAM" id="MobiDB-lite"/>
    </source>
</evidence>
<accession>A0ABP1RTJ9</accession>
<gene>
    <name evidence="7" type="ORF">ODALV1_LOCUS25959</name>
</gene>
<feature type="compositionally biased region" description="Polar residues" evidence="5">
    <location>
        <begin position="129"/>
        <end position="141"/>
    </location>
</feature>
<evidence type="ECO:0000256" key="2">
    <source>
        <dbReference type="ARBA" id="ARBA00023125"/>
    </source>
</evidence>
<dbReference type="InterPro" id="IPR036910">
    <property type="entry name" value="HMG_box_dom_sf"/>
</dbReference>
<keyword evidence="2 4" id="KW-0238">DNA-binding</keyword>
<feature type="compositionally biased region" description="Polar residues" evidence="5">
    <location>
        <begin position="290"/>
        <end position="307"/>
    </location>
</feature>
<keyword evidence="8" id="KW-1185">Reference proteome</keyword>
<dbReference type="InterPro" id="IPR051365">
    <property type="entry name" value="TOX_HMG-box_domain"/>
</dbReference>
<feature type="region of interest" description="Disordered" evidence="5">
    <location>
        <begin position="178"/>
        <end position="202"/>
    </location>
</feature>
<comment type="caution">
    <text evidence="7">The sequence shown here is derived from an EMBL/GenBank/DDBJ whole genome shotgun (WGS) entry which is preliminary data.</text>
</comment>
<feature type="compositionally biased region" description="Pro residues" evidence="5">
    <location>
        <begin position="118"/>
        <end position="128"/>
    </location>
</feature>
<keyword evidence="3 4" id="KW-0539">Nucleus</keyword>
<feature type="compositionally biased region" description="Low complexity" evidence="5">
    <location>
        <begin position="376"/>
        <end position="391"/>
    </location>
</feature>
<dbReference type="Proteomes" id="UP001642540">
    <property type="component" value="Unassembled WGS sequence"/>
</dbReference>
<dbReference type="PANTHER" id="PTHR45781">
    <property type="entry name" value="AGAP000281-PA"/>
    <property type="match status" value="1"/>
</dbReference>
<dbReference type="InterPro" id="IPR009071">
    <property type="entry name" value="HMG_box_dom"/>
</dbReference>
<protein>
    <recommendedName>
        <fullName evidence="6">HMG box domain-containing protein</fullName>
    </recommendedName>
</protein>
<evidence type="ECO:0000256" key="4">
    <source>
        <dbReference type="PROSITE-ProRule" id="PRU00267"/>
    </source>
</evidence>
<feature type="DNA-binding region" description="HMG box" evidence="4">
    <location>
        <begin position="198"/>
        <end position="266"/>
    </location>
</feature>
<evidence type="ECO:0000313" key="7">
    <source>
        <dbReference type="EMBL" id="CAL8135383.1"/>
    </source>
</evidence>
<feature type="compositionally biased region" description="Low complexity" evidence="5">
    <location>
        <begin position="323"/>
        <end position="369"/>
    </location>
</feature>
<feature type="region of interest" description="Disordered" evidence="5">
    <location>
        <begin position="272"/>
        <end position="409"/>
    </location>
</feature>
<evidence type="ECO:0000256" key="3">
    <source>
        <dbReference type="ARBA" id="ARBA00023242"/>
    </source>
</evidence>
<feature type="domain" description="HMG box" evidence="6">
    <location>
        <begin position="198"/>
        <end position="266"/>
    </location>
</feature>
<feature type="compositionally biased region" description="Basic residues" evidence="5">
    <location>
        <begin position="182"/>
        <end position="193"/>
    </location>
</feature>
<dbReference type="CDD" id="cd21995">
    <property type="entry name" value="HMG-box_TOX-like"/>
    <property type="match status" value="1"/>
</dbReference>
<dbReference type="Pfam" id="PF00505">
    <property type="entry name" value="HMG_box"/>
    <property type="match status" value="1"/>
</dbReference>
<dbReference type="SMART" id="SM00398">
    <property type="entry name" value="HMG"/>
    <property type="match status" value="1"/>
</dbReference>
<evidence type="ECO:0000313" key="8">
    <source>
        <dbReference type="Proteomes" id="UP001642540"/>
    </source>
</evidence>
<evidence type="ECO:0000256" key="1">
    <source>
        <dbReference type="ARBA" id="ARBA00004123"/>
    </source>
</evidence>
<evidence type="ECO:0000259" key="6">
    <source>
        <dbReference type="PROSITE" id="PS50118"/>
    </source>
</evidence>
<name>A0ABP1RTJ9_9HEXA</name>
<dbReference type="PRINTS" id="PR00886">
    <property type="entry name" value="HIGHMOBLTY12"/>
</dbReference>
<dbReference type="PANTHER" id="PTHR45781:SF1">
    <property type="entry name" value="HMG BOX DOMAIN-CONTAINING PROTEIN"/>
    <property type="match status" value="1"/>
</dbReference>
<proteinExistence type="predicted"/>